<sequence>MNDYAKVFVSVNTEKVMPTVSKELAVEFLESIPFNEEQAEMINKKTVYQSQSQFWFDQRAGRITASSFYTVCHLRESTDRRNTIKHLMNYSLSLYIKKQNKNHEKLSIEKSGLIVNTLWPFLGASPDGIRICACCQKKLIEVKSMYAKRNLPPHVAAEENLMLVDGKYEIKKETKWNYQIQGLMGITGIHRCD</sequence>
<evidence type="ECO:0000313" key="2">
    <source>
        <dbReference type="Proteomes" id="UP001159405"/>
    </source>
</evidence>
<keyword evidence="2" id="KW-1185">Reference proteome</keyword>
<dbReference type="InterPro" id="IPR011335">
    <property type="entry name" value="Restrct_endonuc-II-like"/>
</dbReference>
<feature type="non-terminal residue" evidence="1">
    <location>
        <position position="193"/>
    </location>
</feature>
<reference evidence="1 2" key="1">
    <citation type="submission" date="2022-05" db="EMBL/GenBank/DDBJ databases">
        <authorList>
            <consortium name="Genoscope - CEA"/>
            <person name="William W."/>
        </authorList>
    </citation>
    <scope>NUCLEOTIDE SEQUENCE [LARGE SCALE GENOMIC DNA]</scope>
</reference>
<dbReference type="PANTHER" id="PTHR47526:SF3">
    <property type="entry name" value="PHD-TYPE DOMAIN-CONTAINING PROTEIN"/>
    <property type="match status" value="1"/>
</dbReference>
<dbReference type="EMBL" id="CALNXK010000058">
    <property type="protein sequence ID" value="CAH3136716.1"/>
    <property type="molecule type" value="Genomic_DNA"/>
</dbReference>
<dbReference type="CDD" id="cd22343">
    <property type="entry name" value="PDDEXK_lambda_exonuclease-like"/>
    <property type="match status" value="1"/>
</dbReference>
<protein>
    <recommendedName>
        <fullName evidence="3">YqaJ viral recombinase domain-containing protein</fullName>
    </recommendedName>
</protein>
<dbReference type="PANTHER" id="PTHR47526">
    <property type="entry name" value="ATP-DEPENDENT DNA HELICASE"/>
    <property type="match status" value="1"/>
</dbReference>
<dbReference type="Proteomes" id="UP001159405">
    <property type="component" value="Unassembled WGS sequence"/>
</dbReference>
<evidence type="ECO:0008006" key="3">
    <source>
        <dbReference type="Google" id="ProtNLM"/>
    </source>
</evidence>
<dbReference type="Gene3D" id="3.90.320.10">
    <property type="match status" value="1"/>
</dbReference>
<accession>A0ABN8P7D8</accession>
<organism evidence="1 2">
    <name type="scientific">Porites lobata</name>
    <dbReference type="NCBI Taxonomy" id="104759"/>
    <lineage>
        <taxon>Eukaryota</taxon>
        <taxon>Metazoa</taxon>
        <taxon>Cnidaria</taxon>
        <taxon>Anthozoa</taxon>
        <taxon>Hexacorallia</taxon>
        <taxon>Scleractinia</taxon>
        <taxon>Fungiina</taxon>
        <taxon>Poritidae</taxon>
        <taxon>Porites</taxon>
    </lineage>
</organism>
<name>A0ABN8P7D8_9CNID</name>
<proteinExistence type="predicted"/>
<dbReference type="InterPro" id="IPR011604">
    <property type="entry name" value="PDDEXK-like_dom_sf"/>
</dbReference>
<comment type="caution">
    <text evidence="1">The sequence shown here is derived from an EMBL/GenBank/DDBJ whole genome shotgun (WGS) entry which is preliminary data.</text>
</comment>
<dbReference type="SUPFAM" id="SSF52980">
    <property type="entry name" value="Restriction endonuclease-like"/>
    <property type="match status" value="1"/>
</dbReference>
<gene>
    <name evidence="1" type="ORF">PLOB_00038596</name>
</gene>
<evidence type="ECO:0000313" key="1">
    <source>
        <dbReference type="EMBL" id="CAH3136716.1"/>
    </source>
</evidence>